<accession>A0A8J8XQI4</accession>
<feature type="region of interest" description="Disordered" evidence="6">
    <location>
        <begin position="65"/>
        <end position="146"/>
    </location>
</feature>
<dbReference type="Pfam" id="PF00046">
    <property type="entry name" value="Homeodomain"/>
    <property type="match status" value="1"/>
</dbReference>
<proteinExistence type="predicted"/>
<dbReference type="Gene3D" id="1.10.10.60">
    <property type="entry name" value="Homeodomain-like"/>
    <property type="match status" value="1"/>
</dbReference>
<protein>
    <submittedName>
        <fullName evidence="8">Reproductive homeobox 8</fullName>
    </submittedName>
</protein>
<evidence type="ECO:0000256" key="4">
    <source>
        <dbReference type="PROSITE-ProRule" id="PRU00108"/>
    </source>
</evidence>
<dbReference type="GO" id="GO:0005634">
    <property type="term" value="C:nucleus"/>
    <property type="evidence" value="ECO:0000266"/>
    <property type="project" value="RGD"/>
</dbReference>
<dbReference type="GO" id="GO:0003677">
    <property type="term" value="F:DNA binding"/>
    <property type="evidence" value="ECO:0007669"/>
    <property type="project" value="UniProtKB-UniRule"/>
</dbReference>
<dbReference type="GeneTree" id="ENSGT00920000149445"/>
<feature type="DNA-binding region" description="Homeobox" evidence="4">
    <location>
        <begin position="142"/>
        <end position="201"/>
    </location>
</feature>
<dbReference type="AlphaFoldDB" id="A0A8J8XQI4"/>
<dbReference type="CDD" id="cd00086">
    <property type="entry name" value="homeodomain"/>
    <property type="match status" value="1"/>
</dbReference>
<reference evidence="8" key="2">
    <citation type="submission" date="2025-08" db="UniProtKB">
        <authorList>
            <consortium name="Ensembl"/>
        </authorList>
    </citation>
    <scope>IDENTIFICATION</scope>
    <source>
        <strain evidence="8">Brown Norway</strain>
    </source>
</reference>
<reference evidence="8" key="3">
    <citation type="submission" date="2025-09" db="UniProtKB">
        <authorList>
            <consortium name="Ensembl"/>
        </authorList>
    </citation>
    <scope>IDENTIFICATION</scope>
    <source>
        <strain evidence="8">Brown Norway</strain>
    </source>
</reference>
<dbReference type="GO" id="GO:0007283">
    <property type="term" value="P:spermatogenesis"/>
    <property type="evidence" value="ECO:0000266"/>
    <property type="project" value="RGD"/>
</dbReference>
<gene>
    <name evidence="10" type="primary">Rhoxf8</name>
    <name evidence="10" type="synonym">Rhox8</name>
</gene>
<evidence type="ECO:0000256" key="3">
    <source>
        <dbReference type="ARBA" id="ARBA00023242"/>
    </source>
</evidence>
<dbReference type="SMART" id="SM00389">
    <property type="entry name" value="HOX"/>
    <property type="match status" value="1"/>
</dbReference>
<dbReference type="SUPFAM" id="SSF46689">
    <property type="entry name" value="Homeodomain-like"/>
    <property type="match status" value="1"/>
</dbReference>
<dbReference type="GO" id="GO:0006357">
    <property type="term" value="P:regulation of transcription by RNA polymerase II"/>
    <property type="evidence" value="ECO:0000318"/>
    <property type="project" value="GO_Central"/>
</dbReference>
<dbReference type="HOGENOM" id="CLU_1348580_0_0_1"/>
<sequence>MLLFLSLMFKPRISRSRSTINSIQAMEPQEVTQYSHLRDDQIKESNEAAAWIVLQDIKEREEKEVVQGYPMLDTTATEGEGANEEESRDEITPAGSSASASVDDRSQDGGTSSNDQDKGQQKEPIPGSTKGHQASPRLPGQLSRNRHRFTEFQLQELERIFERNHYPSAAARRELARWIGVTESRVENWFKSRRAKYRKCLRM</sequence>
<dbReference type="PANTHER" id="PTHR47465">
    <property type="entry name" value="MCG113260-RELATED-RELATED"/>
    <property type="match status" value="1"/>
</dbReference>
<dbReference type="Proteomes" id="UP000002494">
    <property type="component" value="Chromosome X"/>
</dbReference>
<evidence type="ECO:0000313" key="10">
    <source>
        <dbReference type="RGD" id="1561047"/>
    </source>
</evidence>
<evidence type="ECO:0000313" key="9">
    <source>
        <dbReference type="Proteomes" id="UP000002494"/>
    </source>
</evidence>
<dbReference type="AGR" id="RGD:1561047"/>
<evidence type="ECO:0000256" key="1">
    <source>
        <dbReference type="ARBA" id="ARBA00023125"/>
    </source>
</evidence>
<keyword evidence="2 4" id="KW-0371">Homeobox</keyword>
<dbReference type="GO" id="GO:0010468">
    <property type="term" value="P:regulation of gene expression"/>
    <property type="evidence" value="ECO:0000266"/>
    <property type="project" value="RGD"/>
</dbReference>
<dbReference type="InterPro" id="IPR009057">
    <property type="entry name" value="Homeodomain-like_sf"/>
</dbReference>
<dbReference type="PROSITE" id="PS50071">
    <property type="entry name" value="HOMEOBOX_2"/>
    <property type="match status" value="1"/>
</dbReference>
<dbReference type="FunCoup" id="A0A8J8XQI4">
    <property type="interactions" value="130"/>
</dbReference>
<keyword evidence="1 4" id="KW-0238">DNA-binding</keyword>
<evidence type="ECO:0000256" key="6">
    <source>
        <dbReference type="SAM" id="MobiDB-lite"/>
    </source>
</evidence>
<keyword evidence="3 4" id="KW-0539">Nucleus</keyword>
<dbReference type="RGD" id="1561047">
    <property type="gene designation" value="Rhoxf8"/>
</dbReference>
<dbReference type="GO" id="GO:0001228">
    <property type="term" value="F:DNA-binding transcription activator activity, RNA polymerase II-specific"/>
    <property type="evidence" value="ECO:0000318"/>
    <property type="project" value="GO_Central"/>
</dbReference>
<organism evidence="8 9">
    <name type="scientific">Rattus norvegicus</name>
    <name type="common">Rat</name>
    <dbReference type="NCBI Taxonomy" id="10116"/>
    <lineage>
        <taxon>Eukaryota</taxon>
        <taxon>Metazoa</taxon>
        <taxon>Chordata</taxon>
        <taxon>Craniata</taxon>
        <taxon>Vertebrata</taxon>
        <taxon>Euteleostomi</taxon>
        <taxon>Mammalia</taxon>
        <taxon>Eutheria</taxon>
        <taxon>Euarchontoglires</taxon>
        <taxon>Glires</taxon>
        <taxon>Rodentia</taxon>
        <taxon>Myomorpha</taxon>
        <taxon>Muroidea</taxon>
        <taxon>Muridae</taxon>
        <taxon>Murinae</taxon>
        <taxon>Rattus</taxon>
    </lineage>
</organism>
<feature type="domain" description="Homeobox" evidence="7">
    <location>
        <begin position="140"/>
        <end position="200"/>
    </location>
</feature>
<keyword evidence="9" id="KW-1185">Reference proteome</keyword>
<evidence type="ECO:0000259" key="7">
    <source>
        <dbReference type="PROSITE" id="PS50071"/>
    </source>
</evidence>
<evidence type="ECO:0000256" key="2">
    <source>
        <dbReference type="ARBA" id="ARBA00023155"/>
    </source>
</evidence>
<evidence type="ECO:0000256" key="5">
    <source>
        <dbReference type="RuleBase" id="RU000682"/>
    </source>
</evidence>
<dbReference type="OMA" id="ESRVENW"/>
<reference evidence="8" key="1">
    <citation type="submission" date="2024-01" db="EMBL/GenBank/DDBJ databases">
        <title>GRCr8: a new rat reference genome assembly contstructed from accurate long reads and long range scaffolding.</title>
        <authorList>
            <person name="Doris P.A."/>
            <person name="Kalbfleisch T."/>
            <person name="Li K."/>
            <person name="Howe K."/>
            <person name="Wood J."/>
        </authorList>
    </citation>
    <scope>NUCLEOTIDE SEQUENCE [LARGE SCALE GENOMIC DNA]</scope>
    <source>
        <strain evidence="8">Brown Norway</strain>
    </source>
</reference>
<dbReference type="PANTHER" id="PTHR47465:SF5">
    <property type="entry name" value="REPRODUCTIVE HOMEOBOX 8"/>
    <property type="match status" value="1"/>
</dbReference>
<comment type="subcellular location">
    <subcellularLocation>
        <location evidence="4 5">Nucleus</location>
    </subcellularLocation>
</comment>
<dbReference type="Ensembl" id="ENSRNOT00000049435.7">
    <property type="protein sequence ID" value="ENSRNOP00000041820.5"/>
    <property type="gene ID" value="ENSRNOG00000031534.8"/>
</dbReference>
<dbReference type="InterPro" id="IPR001356">
    <property type="entry name" value="HD"/>
</dbReference>
<name>A0A8J8XQI4_RAT</name>
<dbReference type="OrthoDB" id="1867783at2759"/>
<evidence type="ECO:0000313" key="8">
    <source>
        <dbReference type="Ensembl" id="ENSRNOP00000041820.5"/>
    </source>
</evidence>